<evidence type="ECO:0000313" key="3">
    <source>
        <dbReference type="EMBL" id="QSQ07881.1"/>
    </source>
</evidence>
<sequence length="319" mass="35520">MYKIAKPFFIWVQTPLHAGSGNDLGIIDLPIQREKHTSYPKIEASGLKGSIRESFEEQKGKELDGFGKIDQESIDLVFGPENARSDGHAGALGFSDARLLLFPVKSMKGVFVWVTCPQVLKRFERDLKICAPDGSMLTRFFAKKDDNKSYANIPDELTVSNLSEIEVKDRKIVLEEYAFPVTETRSTMEFANKLSAELGIEEIKRKVVVLPNETFRDFVQLSTEVITRTKIDSESGTVKDGSLFTEEYLPSESILYSLALVSPLFVENEAKKGKFKAESTEGEIQKIKDFFVNGLPEVMQIGGNATLGKGIVMMKVVSG</sequence>
<dbReference type="Proteomes" id="UP000662904">
    <property type="component" value="Chromosome"/>
</dbReference>
<reference evidence="3" key="1">
    <citation type="submission" date="2020-07" db="EMBL/GenBank/DDBJ databases">
        <title>Koleobacter methoxysyntrophicus gen. nov., sp. nov., a novel anaerobic bacterium isolated from deep subsurface oil field and proposal of Koleobacterales ord. nov. in the phylum Firmicutes.</title>
        <authorList>
            <person name="Sakamoto S."/>
            <person name="Tamaki H."/>
        </authorList>
    </citation>
    <scope>NUCLEOTIDE SEQUENCE</scope>
    <source>
        <strain evidence="3">NRmbB1</strain>
    </source>
</reference>
<accession>A0A8A0RHD0</accession>
<organism evidence="3 4">
    <name type="scientific">Koleobacter methoxysyntrophicus</name>
    <dbReference type="NCBI Taxonomy" id="2751313"/>
    <lineage>
        <taxon>Bacteria</taxon>
        <taxon>Bacillati</taxon>
        <taxon>Bacillota</taxon>
        <taxon>Clostridia</taxon>
        <taxon>Koleobacterales</taxon>
        <taxon>Koleobacteraceae</taxon>
        <taxon>Koleobacter</taxon>
    </lineage>
</organism>
<dbReference type="GO" id="GO:0051607">
    <property type="term" value="P:defense response to virus"/>
    <property type="evidence" value="ECO:0007669"/>
    <property type="project" value="UniProtKB-KW"/>
</dbReference>
<keyword evidence="1" id="KW-0051">Antiviral defense</keyword>
<dbReference type="Pfam" id="PF03787">
    <property type="entry name" value="RAMPs"/>
    <property type="match status" value="1"/>
</dbReference>
<evidence type="ECO:0000313" key="4">
    <source>
        <dbReference type="Proteomes" id="UP000662904"/>
    </source>
</evidence>
<dbReference type="RefSeq" id="WP_206708130.1">
    <property type="nucleotide sequence ID" value="NZ_CP059066.1"/>
</dbReference>
<dbReference type="InterPro" id="IPR005537">
    <property type="entry name" value="RAMP_III_fam"/>
</dbReference>
<dbReference type="EMBL" id="CP059066">
    <property type="protein sequence ID" value="QSQ07881.1"/>
    <property type="molecule type" value="Genomic_DNA"/>
</dbReference>
<dbReference type="InterPro" id="IPR013410">
    <property type="entry name" value="CRISPR-assoc_RAMP_Cmr4"/>
</dbReference>
<evidence type="ECO:0000259" key="2">
    <source>
        <dbReference type="Pfam" id="PF03787"/>
    </source>
</evidence>
<protein>
    <recommendedName>
        <fullName evidence="2">CRISPR type III-associated protein domain-containing protein</fullName>
    </recommendedName>
</protein>
<gene>
    <name evidence="3" type="ORF">H0A61_00198</name>
</gene>
<dbReference type="AlphaFoldDB" id="A0A8A0RHD0"/>
<dbReference type="PANTHER" id="PTHR36700">
    <property type="entry name" value="CRISPR SYSTEM CMR SUBUNIT CMR4"/>
    <property type="match status" value="1"/>
</dbReference>
<evidence type="ECO:0000256" key="1">
    <source>
        <dbReference type="ARBA" id="ARBA00023118"/>
    </source>
</evidence>
<proteinExistence type="predicted"/>
<name>A0A8A0RHD0_9FIRM</name>
<dbReference type="KEGG" id="kme:H0A61_00198"/>
<dbReference type="PANTHER" id="PTHR36700:SF1">
    <property type="entry name" value="CRISPR SYSTEM CMR SUBUNIT CMR4"/>
    <property type="match status" value="1"/>
</dbReference>
<feature type="domain" description="CRISPR type III-associated protein" evidence="2">
    <location>
        <begin position="13"/>
        <end position="312"/>
    </location>
</feature>
<keyword evidence="4" id="KW-1185">Reference proteome</keyword>
<dbReference type="NCBIfam" id="TIGR02580">
    <property type="entry name" value="cas_RAMP_Cmr4"/>
    <property type="match status" value="1"/>
</dbReference>